<dbReference type="PANTHER" id="PTHR45641">
    <property type="entry name" value="TETRATRICOPEPTIDE REPEAT PROTEIN (AFU_ORTHOLOGUE AFUA_6G03870)"/>
    <property type="match status" value="1"/>
</dbReference>
<dbReference type="PROSITE" id="PS50005">
    <property type="entry name" value="TPR"/>
    <property type="match status" value="1"/>
</dbReference>
<feature type="domain" description="PAS fold-3" evidence="5">
    <location>
        <begin position="290"/>
        <end position="353"/>
    </location>
</feature>
<dbReference type="AlphaFoldDB" id="A0A8H4RUA3"/>
<feature type="repeat" description="TPR" evidence="3">
    <location>
        <begin position="498"/>
        <end position="531"/>
    </location>
</feature>
<dbReference type="PANTHER" id="PTHR45641:SF19">
    <property type="entry name" value="NEPHROCYSTIN-3"/>
    <property type="match status" value="1"/>
</dbReference>
<gene>
    <name evidence="6" type="ORF">G7Y89_g2948</name>
</gene>
<evidence type="ECO:0000313" key="6">
    <source>
        <dbReference type="EMBL" id="KAF4635155.1"/>
    </source>
</evidence>
<comment type="caution">
    <text evidence="6">The sequence shown here is derived from an EMBL/GenBank/DDBJ whole genome shotgun (WGS) entry which is preliminary data.</text>
</comment>
<dbReference type="InterPro" id="IPR011990">
    <property type="entry name" value="TPR-like_helical_dom_sf"/>
</dbReference>
<evidence type="ECO:0000256" key="4">
    <source>
        <dbReference type="SAM" id="MobiDB-lite"/>
    </source>
</evidence>
<feature type="compositionally biased region" description="Low complexity" evidence="4">
    <location>
        <begin position="254"/>
        <end position="266"/>
    </location>
</feature>
<dbReference type="Gene3D" id="3.30.450.20">
    <property type="entry name" value="PAS domain"/>
    <property type="match status" value="1"/>
</dbReference>
<feature type="region of interest" description="Disordered" evidence="4">
    <location>
        <begin position="102"/>
        <end position="121"/>
    </location>
</feature>
<dbReference type="Gene3D" id="1.25.40.10">
    <property type="entry name" value="Tetratricopeptide repeat domain"/>
    <property type="match status" value="2"/>
</dbReference>
<reference evidence="6 7" key="1">
    <citation type="submission" date="2020-03" db="EMBL/GenBank/DDBJ databases">
        <title>Draft Genome Sequence of Cudoniella acicularis.</title>
        <authorList>
            <person name="Buettner E."/>
            <person name="Kellner H."/>
        </authorList>
    </citation>
    <scope>NUCLEOTIDE SEQUENCE [LARGE SCALE GENOMIC DNA]</scope>
    <source>
        <strain evidence="6 7">DSM 108380</strain>
    </source>
</reference>
<feature type="compositionally biased region" description="Low complexity" evidence="4">
    <location>
        <begin position="180"/>
        <end position="189"/>
    </location>
</feature>
<proteinExistence type="predicted"/>
<dbReference type="SUPFAM" id="SSF48452">
    <property type="entry name" value="TPR-like"/>
    <property type="match status" value="1"/>
</dbReference>
<dbReference type="InterPro" id="IPR035965">
    <property type="entry name" value="PAS-like_dom_sf"/>
</dbReference>
<evidence type="ECO:0000259" key="5">
    <source>
        <dbReference type="Pfam" id="PF08447"/>
    </source>
</evidence>
<dbReference type="InterPro" id="IPR000014">
    <property type="entry name" value="PAS"/>
</dbReference>
<accession>A0A8H4RUA3</accession>
<evidence type="ECO:0000256" key="2">
    <source>
        <dbReference type="ARBA" id="ARBA00022803"/>
    </source>
</evidence>
<evidence type="ECO:0000313" key="7">
    <source>
        <dbReference type="Proteomes" id="UP000566819"/>
    </source>
</evidence>
<name>A0A8H4RUA3_9HELO</name>
<organism evidence="6 7">
    <name type="scientific">Cudoniella acicularis</name>
    <dbReference type="NCBI Taxonomy" id="354080"/>
    <lineage>
        <taxon>Eukaryota</taxon>
        <taxon>Fungi</taxon>
        <taxon>Dikarya</taxon>
        <taxon>Ascomycota</taxon>
        <taxon>Pezizomycotina</taxon>
        <taxon>Leotiomycetes</taxon>
        <taxon>Helotiales</taxon>
        <taxon>Tricladiaceae</taxon>
        <taxon>Cudoniella</taxon>
    </lineage>
</organism>
<dbReference type="InterPro" id="IPR019734">
    <property type="entry name" value="TPR_rpt"/>
</dbReference>
<dbReference type="Pfam" id="PF08447">
    <property type="entry name" value="PAS_3"/>
    <property type="match status" value="1"/>
</dbReference>
<evidence type="ECO:0000256" key="3">
    <source>
        <dbReference type="PROSITE-ProRule" id="PRU00339"/>
    </source>
</evidence>
<evidence type="ECO:0000256" key="1">
    <source>
        <dbReference type="ARBA" id="ARBA00022737"/>
    </source>
</evidence>
<dbReference type="Proteomes" id="UP000566819">
    <property type="component" value="Unassembled WGS sequence"/>
</dbReference>
<dbReference type="InterPro" id="IPR013655">
    <property type="entry name" value="PAS_fold_3"/>
</dbReference>
<keyword evidence="2 3" id="KW-0802">TPR repeat</keyword>
<protein>
    <recommendedName>
        <fullName evidence="5">PAS fold-3 domain-containing protein</fullName>
    </recommendedName>
</protein>
<sequence length="735" mass="82532">MQTPPYPLIVLNAYKTTVLANVAMGRLLGIEDGVEETISDDGNGPLERLRGQTLNELGIDMLQDGRPVWVTWESFLDGLAGELGSHMEDNTYHQSSEYDECDVTPTAERAEPLSRRPSLTKTSTVHDAVVEVVITQSFTVSSGIKCADAEKGKHTFAKMIITIWEIYDEKYFTLAFTSTDSSQTSLPSSRGQSRQVPKAPKHYSVGSAGSSTRSSPSSISSGQSSNHGSSSNSSAITSPTSAPMSGSPFPLLGPPIKSTISSSPSSLQKKGESLTVPNKAARRLFHSQIDVSTVRYDYTGLNEEDSLGMGWKLPFHPDDMAAMGRRWVHSLATGDPYSTEYRCLSKHGDWRWIFMKRFNHNLLQEERQINSMNSNSFAELTKLQRQQLLSVIAHAQATLFSVDRNRNLTLLEGAFIWDLESEFGSGDESSGSRPKGEDYIGKNVYDVFFQTTHRQELELQMQEKENTRLLANEAAENYAMKALAIREQYLDKDDPEVGNSYSNYAHNLFDQGKYDEAQMYYEKALALHQASEIPFDDLLEGAYTSLANNLIQLGGLKKRNWRSSMLSRIMEHKFWDEAEDLIRRYLSLRLSILGIDHRLVSVTQHHLAFLYVKRDEAAEAITLLRSAITIFRVPAQTQRGLASRPMFKLASVLLLDTEHSKRKDAIQKVLTLQEAKEICQKDPLLATLPTDTEEDWEKLVRVGHFPKNNISITLENLVNVAELIEILYAFLYIRS</sequence>
<feature type="region of interest" description="Disordered" evidence="4">
    <location>
        <begin position="180"/>
        <end position="274"/>
    </location>
</feature>
<dbReference type="SUPFAM" id="SSF55785">
    <property type="entry name" value="PYP-like sensor domain (PAS domain)"/>
    <property type="match status" value="1"/>
</dbReference>
<dbReference type="OrthoDB" id="60033at2759"/>
<keyword evidence="7" id="KW-1185">Reference proteome</keyword>
<dbReference type="EMBL" id="JAAMPI010000138">
    <property type="protein sequence ID" value="KAF4635155.1"/>
    <property type="molecule type" value="Genomic_DNA"/>
</dbReference>
<feature type="compositionally biased region" description="Low complexity" evidence="4">
    <location>
        <begin position="204"/>
        <end position="245"/>
    </location>
</feature>
<keyword evidence="1" id="KW-0677">Repeat</keyword>
<dbReference type="CDD" id="cd00130">
    <property type="entry name" value="PAS"/>
    <property type="match status" value="1"/>
</dbReference>
<dbReference type="Pfam" id="PF13424">
    <property type="entry name" value="TPR_12"/>
    <property type="match status" value="1"/>
</dbReference>